<reference evidence="5" key="1">
    <citation type="submission" date="2020-09" db="EMBL/GenBank/DDBJ databases">
        <title>Genome seq and assembly of Tianweitania sp.</title>
        <authorList>
            <person name="Chhetri G."/>
        </authorList>
    </citation>
    <scope>NUCLEOTIDE SEQUENCE</scope>
    <source>
        <strain evidence="5">Rool2</strain>
    </source>
</reference>
<dbReference type="InterPro" id="IPR036390">
    <property type="entry name" value="WH_DNA-bd_sf"/>
</dbReference>
<dbReference type="CDD" id="cd00090">
    <property type="entry name" value="HTH_ARSR"/>
    <property type="match status" value="1"/>
</dbReference>
<evidence type="ECO:0000313" key="5">
    <source>
        <dbReference type="EMBL" id="MBD0416246.1"/>
    </source>
</evidence>
<keyword evidence="6" id="KW-1185">Reference proteome</keyword>
<dbReference type="GO" id="GO:0003677">
    <property type="term" value="F:DNA binding"/>
    <property type="evidence" value="ECO:0007669"/>
    <property type="project" value="UniProtKB-KW"/>
</dbReference>
<keyword evidence="3" id="KW-0804">Transcription</keyword>
<dbReference type="RefSeq" id="WP_188165685.1">
    <property type="nucleotide sequence ID" value="NZ_JACVVX010000005.1"/>
</dbReference>
<dbReference type="InterPro" id="IPR002577">
    <property type="entry name" value="HTH_HxlR"/>
</dbReference>
<comment type="caution">
    <text evidence="5">The sequence shown here is derived from an EMBL/GenBank/DDBJ whole genome shotgun (WGS) entry which is preliminary data.</text>
</comment>
<sequence length="230" mass="25946">MEERGGYGQFCPVSMAAEVLCTRWTALVIRELLCGTTRFNDLRRGVPRMSPALLSKRLKDLEKAGIIVAVPRGTGAVEYHLSPAGEDLRPIIMSLGFWGQRWVESELSLKNLDPSLLMWDMRRNLNPEPLPPGRCTIQFQYPELPDSRQNWWMVIDGGEVDLCGFDPGYEIDLLVRSSLKTMTAIWMGFVKIPQELSAGRLELEGDRQVAGAMQKWLSLSPFAPEPRRVA</sequence>
<dbReference type="Proteomes" id="UP000643405">
    <property type="component" value="Unassembled WGS sequence"/>
</dbReference>
<dbReference type="SUPFAM" id="SSF55718">
    <property type="entry name" value="SCP-like"/>
    <property type="match status" value="1"/>
</dbReference>
<accession>A0A8J6U0Y6</accession>
<evidence type="ECO:0000256" key="2">
    <source>
        <dbReference type="ARBA" id="ARBA00023125"/>
    </source>
</evidence>
<dbReference type="InterPro" id="IPR036527">
    <property type="entry name" value="SCP2_sterol-bd_dom_sf"/>
</dbReference>
<name>A0A8J6U0Y6_9HYPH</name>
<evidence type="ECO:0000313" key="6">
    <source>
        <dbReference type="Proteomes" id="UP000643405"/>
    </source>
</evidence>
<dbReference type="InterPro" id="IPR036388">
    <property type="entry name" value="WH-like_DNA-bd_sf"/>
</dbReference>
<dbReference type="AlphaFoldDB" id="A0A8J6U0Y6"/>
<dbReference type="GO" id="GO:0006355">
    <property type="term" value="P:regulation of DNA-templated transcription"/>
    <property type="evidence" value="ECO:0007669"/>
    <property type="project" value="UniProtKB-ARBA"/>
</dbReference>
<dbReference type="SUPFAM" id="SSF46785">
    <property type="entry name" value="Winged helix' DNA-binding domain"/>
    <property type="match status" value="1"/>
</dbReference>
<dbReference type="PANTHER" id="PTHR33204">
    <property type="entry name" value="TRANSCRIPTIONAL REGULATOR, MARR FAMILY"/>
    <property type="match status" value="1"/>
</dbReference>
<dbReference type="Gene3D" id="1.10.10.10">
    <property type="entry name" value="Winged helix-like DNA-binding domain superfamily/Winged helix DNA-binding domain"/>
    <property type="match status" value="1"/>
</dbReference>
<dbReference type="Pfam" id="PF01638">
    <property type="entry name" value="HxlR"/>
    <property type="match status" value="1"/>
</dbReference>
<organism evidence="5 6">
    <name type="scientific">Oryzicola mucosus</name>
    <dbReference type="NCBI Taxonomy" id="2767425"/>
    <lineage>
        <taxon>Bacteria</taxon>
        <taxon>Pseudomonadati</taxon>
        <taxon>Pseudomonadota</taxon>
        <taxon>Alphaproteobacteria</taxon>
        <taxon>Hyphomicrobiales</taxon>
        <taxon>Phyllobacteriaceae</taxon>
        <taxon>Oryzicola</taxon>
    </lineage>
</organism>
<keyword evidence="2" id="KW-0238">DNA-binding</keyword>
<dbReference type="EMBL" id="JACVVX010000005">
    <property type="protein sequence ID" value="MBD0416246.1"/>
    <property type="molecule type" value="Genomic_DNA"/>
</dbReference>
<evidence type="ECO:0000259" key="4">
    <source>
        <dbReference type="PROSITE" id="PS51118"/>
    </source>
</evidence>
<proteinExistence type="predicted"/>
<evidence type="ECO:0000256" key="3">
    <source>
        <dbReference type="ARBA" id="ARBA00023163"/>
    </source>
</evidence>
<feature type="domain" description="HTH hxlR-type" evidence="4">
    <location>
        <begin position="11"/>
        <end position="107"/>
    </location>
</feature>
<dbReference type="PROSITE" id="PS51118">
    <property type="entry name" value="HTH_HXLR"/>
    <property type="match status" value="1"/>
</dbReference>
<gene>
    <name evidence="5" type="ORF">ICI42_16450</name>
</gene>
<evidence type="ECO:0000256" key="1">
    <source>
        <dbReference type="ARBA" id="ARBA00023015"/>
    </source>
</evidence>
<dbReference type="InterPro" id="IPR011991">
    <property type="entry name" value="ArsR-like_HTH"/>
</dbReference>
<protein>
    <submittedName>
        <fullName evidence="5">Transcriptional regulator</fullName>
    </submittedName>
</protein>
<dbReference type="PANTHER" id="PTHR33204:SF18">
    <property type="entry name" value="TRANSCRIPTIONAL REGULATORY PROTEIN"/>
    <property type="match status" value="1"/>
</dbReference>
<keyword evidence="1" id="KW-0805">Transcription regulation</keyword>